<protein>
    <submittedName>
        <fullName evidence="2">Uncharacterized protein</fullName>
    </submittedName>
</protein>
<proteinExistence type="predicted"/>
<feature type="transmembrane region" description="Helical" evidence="1">
    <location>
        <begin position="31"/>
        <end position="53"/>
    </location>
</feature>
<organism evidence="2 3">
    <name type="scientific">Banduia mediterranea</name>
    <dbReference type="NCBI Taxonomy" id="3075609"/>
    <lineage>
        <taxon>Bacteria</taxon>
        <taxon>Pseudomonadati</taxon>
        <taxon>Pseudomonadota</taxon>
        <taxon>Gammaproteobacteria</taxon>
        <taxon>Nevskiales</taxon>
        <taxon>Algiphilaceae</taxon>
        <taxon>Banduia</taxon>
    </lineage>
</organism>
<feature type="non-terminal residue" evidence="2">
    <location>
        <position position="1"/>
    </location>
</feature>
<accession>A0ABU2WMW6</accession>
<evidence type="ECO:0000313" key="2">
    <source>
        <dbReference type="EMBL" id="MDT0499215.1"/>
    </source>
</evidence>
<dbReference type="RefSeq" id="WP_311366625.1">
    <property type="nucleotide sequence ID" value="NZ_JAVRIC010000041.1"/>
</dbReference>
<reference evidence="2 3" key="1">
    <citation type="submission" date="2023-09" db="EMBL/GenBank/DDBJ databases">
        <authorList>
            <person name="Rey-Velasco X."/>
        </authorList>
    </citation>
    <scope>NUCLEOTIDE SEQUENCE [LARGE SCALE GENOMIC DNA]</scope>
    <source>
        <strain evidence="2 3">W345</strain>
    </source>
</reference>
<comment type="caution">
    <text evidence="2">The sequence shown here is derived from an EMBL/GenBank/DDBJ whole genome shotgun (WGS) entry which is preliminary data.</text>
</comment>
<dbReference type="EMBL" id="JAVRIC010000041">
    <property type="protein sequence ID" value="MDT0499215.1"/>
    <property type="molecule type" value="Genomic_DNA"/>
</dbReference>
<name>A0ABU2WMW6_9GAMM</name>
<evidence type="ECO:0000313" key="3">
    <source>
        <dbReference type="Proteomes" id="UP001254608"/>
    </source>
</evidence>
<keyword evidence="3" id="KW-1185">Reference proteome</keyword>
<dbReference type="Proteomes" id="UP001254608">
    <property type="component" value="Unassembled WGS sequence"/>
</dbReference>
<keyword evidence="1" id="KW-1133">Transmembrane helix</keyword>
<gene>
    <name evidence="2" type="ORF">RM530_17870</name>
</gene>
<sequence>PSASITSFHSRGFENLTALMNMSRPCMTRRAIIMTLLTPGSSANLMIMPVRIWMAPRSMRIHRTKRLAGCRR</sequence>
<keyword evidence="1" id="KW-0472">Membrane</keyword>
<evidence type="ECO:0000256" key="1">
    <source>
        <dbReference type="SAM" id="Phobius"/>
    </source>
</evidence>
<keyword evidence="1" id="KW-0812">Transmembrane</keyword>